<proteinExistence type="predicted"/>
<protein>
    <recommendedName>
        <fullName evidence="1">FAR1 domain-containing protein</fullName>
    </recommendedName>
</protein>
<organism evidence="2 3">
    <name type="scientific">Kingdonia uniflora</name>
    <dbReference type="NCBI Taxonomy" id="39325"/>
    <lineage>
        <taxon>Eukaryota</taxon>
        <taxon>Viridiplantae</taxon>
        <taxon>Streptophyta</taxon>
        <taxon>Embryophyta</taxon>
        <taxon>Tracheophyta</taxon>
        <taxon>Spermatophyta</taxon>
        <taxon>Magnoliopsida</taxon>
        <taxon>Ranunculales</taxon>
        <taxon>Circaeasteraceae</taxon>
        <taxon>Kingdonia</taxon>
    </lineage>
</organism>
<dbReference type="EMBL" id="JACGCM010000445">
    <property type="protein sequence ID" value="KAF6171968.1"/>
    <property type="molecule type" value="Genomic_DNA"/>
</dbReference>
<feature type="domain" description="FAR1" evidence="1">
    <location>
        <begin position="59"/>
        <end position="143"/>
    </location>
</feature>
<dbReference type="OrthoDB" id="688325at2759"/>
<keyword evidence="3" id="KW-1185">Reference proteome</keyword>
<sequence>MGDNNKQQPGVETCDDNVIDEVADVGSHDQHINVDLSQFNNIVYEWMLYDSEEDAFKKYNEFARKMGCVVRKDKLYKRADESIRSRMFVCFKQGYRKEDKRCKNTTKVRNESRTNCKDRMIIKNENDEWTISKIVYEHNHVLATPSKAYMRDYNSSSSKKIDDEEKDTMKLTKEVSSDKALLLSCDDINESWIVDSGTSFYATADVSFQTNIVIGDFGAIFLTDSSARNITG</sequence>
<accession>A0A7J7NYH3</accession>
<dbReference type="InterPro" id="IPR004330">
    <property type="entry name" value="FAR1_DNA_bnd_dom"/>
</dbReference>
<dbReference type="Proteomes" id="UP000541444">
    <property type="component" value="Unassembled WGS sequence"/>
</dbReference>
<name>A0A7J7NYH3_9MAGN</name>
<evidence type="ECO:0000313" key="2">
    <source>
        <dbReference type="EMBL" id="KAF6171968.1"/>
    </source>
</evidence>
<evidence type="ECO:0000259" key="1">
    <source>
        <dbReference type="Pfam" id="PF03101"/>
    </source>
</evidence>
<evidence type="ECO:0000313" key="3">
    <source>
        <dbReference type="Proteomes" id="UP000541444"/>
    </source>
</evidence>
<dbReference type="Pfam" id="PF03101">
    <property type="entry name" value="FAR1"/>
    <property type="match status" value="1"/>
</dbReference>
<dbReference type="AlphaFoldDB" id="A0A7J7NYH3"/>
<gene>
    <name evidence="2" type="ORF">GIB67_029386</name>
</gene>
<reference evidence="2 3" key="1">
    <citation type="journal article" date="2020" name="IScience">
        <title>Genome Sequencing of the Endangered Kingdonia uniflora (Circaeasteraceae, Ranunculales) Reveals Potential Mechanisms of Evolutionary Specialization.</title>
        <authorList>
            <person name="Sun Y."/>
            <person name="Deng T."/>
            <person name="Zhang A."/>
            <person name="Moore M.J."/>
            <person name="Landis J.B."/>
            <person name="Lin N."/>
            <person name="Zhang H."/>
            <person name="Zhang X."/>
            <person name="Huang J."/>
            <person name="Zhang X."/>
            <person name="Sun H."/>
            <person name="Wang H."/>
        </authorList>
    </citation>
    <scope>NUCLEOTIDE SEQUENCE [LARGE SCALE GENOMIC DNA]</scope>
    <source>
        <strain evidence="2">TB1705</strain>
        <tissue evidence="2">Leaf</tissue>
    </source>
</reference>
<dbReference type="PANTHER" id="PTHR46328">
    <property type="entry name" value="FAR-RED IMPAIRED RESPONSIVE (FAR1) FAMILY PROTEIN-RELATED"/>
    <property type="match status" value="1"/>
</dbReference>
<dbReference type="PANTHER" id="PTHR46328:SF27">
    <property type="entry name" value="OS12G0287500 PROTEIN"/>
    <property type="match status" value="1"/>
</dbReference>
<comment type="caution">
    <text evidence="2">The sequence shown here is derived from an EMBL/GenBank/DDBJ whole genome shotgun (WGS) entry which is preliminary data.</text>
</comment>